<proteinExistence type="predicted"/>
<keyword evidence="4" id="KW-0862">Zinc</keyword>
<dbReference type="GO" id="GO:0005634">
    <property type="term" value="C:nucleus"/>
    <property type="evidence" value="ECO:0007669"/>
    <property type="project" value="UniProtKB-SubCell"/>
</dbReference>
<dbReference type="InterPro" id="IPR012337">
    <property type="entry name" value="RNaseH-like_sf"/>
</dbReference>
<accession>A0AA47P7S7</accession>
<dbReference type="GO" id="GO:0008270">
    <property type="term" value="F:zinc ion binding"/>
    <property type="evidence" value="ECO:0007669"/>
    <property type="project" value="UniProtKB-KW"/>
</dbReference>
<dbReference type="PANTHER" id="PTHR46481:SF10">
    <property type="entry name" value="ZINC FINGER BED DOMAIN-CONTAINING PROTEIN 39"/>
    <property type="match status" value="1"/>
</dbReference>
<protein>
    <submittedName>
        <fullName evidence="6">Zinc finger BED domain-containing protein 4</fullName>
    </submittedName>
</protein>
<comment type="subcellular location">
    <subcellularLocation>
        <location evidence="1">Nucleus</location>
    </subcellularLocation>
</comment>
<evidence type="ECO:0000256" key="1">
    <source>
        <dbReference type="ARBA" id="ARBA00004123"/>
    </source>
</evidence>
<name>A0AA47P7S7_MERPO</name>
<keyword evidence="3" id="KW-0863">Zinc-finger</keyword>
<comment type="caution">
    <text evidence="6">The sequence shown here is derived from an EMBL/GenBank/DDBJ whole genome shotgun (WGS) entry which is preliminary data.</text>
</comment>
<keyword evidence="2" id="KW-0479">Metal-binding</keyword>
<evidence type="ECO:0000313" key="7">
    <source>
        <dbReference type="Proteomes" id="UP001174136"/>
    </source>
</evidence>
<sequence length="206" mass="23107">MIATDILPYAVVEGPGFQRVLAIAEHRYPQKSEKYFRTQLMGEMYSQVAGRVKQLLSVENAGSSIAFTTDCWSGSTEALMSLTAHFIDKHWERVQVVLNVKAMFGSHTGEYIAETFLTLLNKWDIDTQRVHLVLRDSGANMIKGMRLAEMPGLSCTAHTLQLIINDGLRSQRMVGDILAKLKRIATHFNHSVVAQRLCHSARGWCS</sequence>
<evidence type="ECO:0000256" key="3">
    <source>
        <dbReference type="ARBA" id="ARBA00022771"/>
    </source>
</evidence>
<dbReference type="Proteomes" id="UP001174136">
    <property type="component" value="Unassembled WGS sequence"/>
</dbReference>
<dbReference type="PANTHER" id="PTHR46481">
    <property type="entry name" value="ZINC FINGER BED DOMAIN-CONTAINING PROTEIN 4"/>
    <property type="match status" value="1"/>
</dbReference>
<evidence type="ECO:0000313" key="6">
    <source>
        <dbReference type="EMBL" id="KAK0150573.1"/>
    </source>
</evidence>
<keyword evidence="7" id="KW-1185">Reference proteome</keyword>
<reference evidence="6" key="1">
    <citation type="journal article" date="2023" name="Front. Mar. Sci.">
        <title>A new Merluccius polli reference genome to investigate the effects of global change in West African waters.</title>
        <authorList>
            <person name="Mateo J.L."/>
            <person name="Blanco-Fernandez C."/>
            <person name="Garcia-Vazquez E."/>
            <person name="Machado-Schiaffino G."/>
        </authorList>
    </citation>
    <scope>NUCLEOTIDE SEQUENCE</scope>
    <source>
        <strain evidence="6">C29</strain>
        <tissue evidence="6">Fin</tissue>
    </source>
</reference>
<evidence type="ECO:0000256" key="2">
    <source>
        <dbReference type="ARBA" id="ARBA00022723"/>
    </source>
</evidence>
<keyword evidence="5" id="KW-0539">Nucleus</keyword>
<gene>
    <name evidence="6" type="primary">ZBED4_2</name>
    <name evidence="6" type="ORF">N1851_008325</name>
</gene>
<dbReference type="InterPro" id="IPR052035">
    <property type="entry name" value="ZnF_BED_domain_contain"/>
</dbReference>
<dbReference type="SUPFAM" id="SSF53098">
    <property type="entry name" value="Ribonuclease H-like"/>
    <property type="match status" value="1"/>
</dbReference>
<dbReference type="EMBL" id="JAOPHQ010001461">
    <property type="protein sequence ID" value="KAK0150573.1"/>
    <property type="molecule type" value="Genomic_DNA"/>
</dbReference>
<organism evidence="6 7">
    <name type="scientific">Merluccius polli</name>
    <name type="common">Benguela hake</name>
    <name type="synonym">Merluccius cadenati</name>
    <dbReference type="NCBI Taxonomy" id="89951"/>
    <lineage>
        <taxon>Eukaryota</taxon>
        <taxon>Metazoa</taxon>
        <taxon>Chordata</taxon>
        <taxon>Craniata</taxon>
        <taxon>Vertebrata</taxon>
        <taxon>Euteleostomi</taxon>
        <taxon>Actinopterygii</taxon>
        <taxon>Neopterygii</taxon>
        <taxon>Teleostei</taxon>
        <taxon>Neoteleostei</taxon>
        <taxon>Acanthomorphata</taxon>
        <taxon>Zeiogadaria</taxon>
        <taxon>Gadariae</taxon>
        <taxon>Gadiformes</taxon>
        <taxon>Gadoidei</taxon>
        <taxon>Merlucciidae</taxon>
        <taxon>Merluccius</taxon>
    </lineage>
</organism>
<evidence type="ECO:0000256" key="4">
    <source>
        <dbReference type="ARBA" id="ARBA00022833"/>
    </source>
</evidence>
<evidence type="ECO:0000256" key="5">
    <source>
        <dbReference type="ARBA" id="ARBA00023242"/>
    </source>
</evidence>
<dbReference type="AlphaFoldDB" id="A0AA47P7S7"/>